<dbReference type="Pfam" id="PF03645">
    <property type="entry name" value="Tctex-1"/>
    <property type="match status" value="1"/>
</dbReference>
<protein>
    <submittedName>
        <fullName evidence="1">Dynein light chain Tctex-1 like protein</fullName>
    </submittedName>
</protein>
<dbReference type="InterPro" id="IPR005334">
    <property type="entry name" value="Tctex-1-like"/>
</dbReference>
<sequence>MDGMMSGEDTVFAVDEITTICKDVVEAQLKAFTYAHSKVTTWTSNVIEESLKKLTALNKPFKYVVSCIIMQKNGAGLHTACSCFWDLGTDGCTTVRWENRSMYCVLTVFGMAL</sequence>
<gene>
    <name evidence="1" type="ORF">ADUPG1_009117</name>
</gene>
<dbReference type="EMBL" id="BQXS01011139">
    <property type="protein sequence ID" value="GKT36088.1"/>
    <property type="molecule type" value="Genomic_DNA"/>
</dbReference>
<name>A0ABQ5KWQ4_9EUKA</name>
<evidence type="ECO:0000313" key="1">
    <source>
        <dbReference type="EMBL" id="GKT36088.1"/>
    </source>
</evidence>
<comment type="caution">
    <text evidence="1">The sequence shown here is derived from an EMBL/GenBank/DDBJ whole genome shotgun (WGS) entry which is preliminary data.</text>
</comment>
<reference evidence="1" key="1">
    <citation type="submission" date="2022-03" db="EMBL/GenBank/DDBJ databases">
        <title>Draft genome sequence of Aduncisulcus paluster, a free-living microaerophilic Fornicata.</title>
        <authorList>
            <person name="Yuyama I."/>
            <person name="Kume K."/>
            <person name="Tamura T."/>
            <person name="Inagaki Y."/>
            <person name="Hashimoto T."/>
        </authorList>
    </citation>
    <scope>NUCLEOTIDE SEQUENCE</scope>
    <source>
        <strain evidence="1">NY0171</strain>
    </source>
</reference>
<dbReference type="PANTHER" id="PTHR21255:SF4">
    <property type="entry name" value="DYNEIN LIGHT CHAIN TCTEX-TYPE"/>
    <property type="match status" value="1"/>
</dbReference>
<organism evidence="1 2">
    <name type="scientific">Aduncisulcus paluster</name>
    <dbReference type="NCBI Taxonomy" id="2918883"/>
    <lineage>
        <taxon>Eukaryota</taxon>
        <taxon>Metamonada</taxon>
        <taxon>Carpediemonas-like organisms</taxon>
        <taxon>Aduncisulcus</taxon>
    </lineage>
</organism>
<keyword evidence="2" id="KW-1185">Reference proteome</keyword>
<dbReference type="InterPro" id="IPR038586">
    <property type="entry name" value="Tctex-1-like_sf"/>
</dbReference>
<evidence type="ECO:0000313" key="2">
    <source>
        <dbReference type="Proteomes" id="UP001057375"/>
    </source>
</evidence>
<dbReference type="CDD" id="cd21455">
    <property type="entry name" value="DLC-like_DYNLT1_DYNLT3"/>
    <property type="match status" value="1"/>
</dbReference>
<proteinExistence type="predicted"/>
<dbReference type="PANTHER" id="PTHR21255">
    <property type="entry name" value="T-COMPLEX-ASSOCIATED-TESTIS-EXPRESSED 1/ DYNEIN LIGHT CHAIN"/>
    <property type="match status" value="1"/>
</dbReference>
<dbReference type="Gene3D" id="3.30.1140.40">
    <property type="entry name" value="Tctex-1"/>
    <property type="match status" value="1"/>
</dbReference>
<accession>A0ABQ5KWQ4</accession>
<dbReference type="Proteomes" id="UP001057375">
    <property type="component" value="Unassembled WGS sequence"/>
</dbReference>